<name>A0A0A9HML0_ARUDO</name>
<proteinExistence type="predicted"/>
<sequence length="16" mass="1855">MHLAEGNRSGYTYNLE</sequence>
<organism evidence="1">
    <name type="scientific">Arundo donax</name>
    <name type="common">Giant reed</name>
    <name type="synonym">Donax arundinaceus</name>
    <dbReference type="NCBI Taxonomy" id="35708"/>
    <lineage>
        <taxon>Eukaryota</taxon>
        <taxon>Viridiplantae</taxon>
        <taxon>Streptophyta</taxon>
        <taxon>Embryophyta</taxon>
        <taxon>Tracheophyta</taxon>
        <taxon>Spermatophyta</taxon>
        <taxon>Magnoliopsida</taxon>
        <taxon>Liliopsida</taxon>
        <taxon>Poales</taxon>
        <taxon>Poaceae</taxon>
        <taxon>PACMAD clade</taxon>
        <taxon>Arundinoideae</taxon>
        <taxon>Arundineae</taxon>
        <taxon>Arundo</taxon>
    </lineage>
</organism>
<accession>A0A0A9HML0</accession>
<reference evidence="1" key="1">
    <citation type="submission" date="2014-09" db="EMBL/GenBank/DDBJ databases">
        <authorList>
            <person name="Magalhaes I.L.F."/>
            <person name="Oliveira U."/>
            <person name="Santos F.R."/>
            <person name="Vidigal T.H.D.A."/>
            <person name="Brescovit A.D."/>
            <person name="Santos A.J."/>
        </authorList>
    </citation>
    <scope>NUCLEOTIDE SEQUENCE</scope>
    <source>
        <tissue evidence="1">Shoot tissue taken approximately 20 cm above the soil surface</tissue>
    </source>
</reference>
<evidence type="ECO:0000313" key="1">
    <source>
        <dbReference type="EMBL" id="JAE38415.1"/>
    </source>
</evidence>
<reference evidence="1" key="2">
    <citation type="journal article" date="2015" name="Data Brief">
        <title>Shoot transcriptome of the giant reed, Arundo donax.</title>
        <authorList>
            <person name="Barrero R.A."/>
            <person name="Guerrero F.D."/>
            <person name="Moolhuijzen P."/>
            <person name="Goolsby J.A."/>
            <person name="Tidwell J."/>
            <person name="Bellgard S.E."/>
            <person name="Bellgard M.I."/>
        </authorList>
    </citation>
    <scope>NUCLEOTIDE SEQUENCE</scope>
    <source>
        <tissue evidence="1">Shoot tissue taken approximately 20 cm above the soil surface</tissue>
    </source>
</reference>
<dbReference type="EMBL" id="GBRH01159481">
    <property type="protein sequence ID" value="JAE38415.1"/>
    <property type="molecule type" value="Transcribed_RNA"/>
</dbReference>
<protein>
    <submittedName>
        <fullName evidence="1">Uncharacterized protein</fullName>
    </submittedName>
</protein>
<dbReference type="AlphaFoldDB" id="A0A0A9HML0"/>